<sequence length="88" mass="10077">MKNIYPNQLVQRPSSEALHHQEIRIGDLVSLKPRDSNSIVSTVIMVVPLNGTTTYTSEHVHAPQRQGSPARVTRYRFRLQDVHRVIPH</sequence>
<gene>
    <name evidence="1" type="ORF">FOZ76_11755</name>
</gene>
<keyword evidence="2" id="KW-1185">Reference proteome</keyword>
<name>A0A556APJ4_9BURK</name>
<evidence type="ECO:0000313" key="1">
    <source>
        <dbReference type="EMBL" id="TSH94812.1"/>
    </source>
</evidence>
<dbReference type="AlphaFoldDB" id="A0A556APJ4"/>
<organism evidence="1 2">
    <name type="scientific">Verticiella sediminum</name>
    <dbReference type="NCBI Taxonomy" id="1247510"/>
    <lineage>
        <taxon>Bacteria</taxon>
        <taxon>Pseudomonadati</taxon>
        <taxon>Pseudomonadota</taxon>
        <taxon>Betaproteobacteria</taxon>
        <taxon>Burkholderiales</taxon>
        <taxon>Alcaligenaceae</taxon>
        <taxon>Verticiella</taxon>
    </lineage>
</organism>
<reference evidence="1 2" key="1">
    <citation type="submission" date="2019-07" db="EMBL/GenBank/DDBJ databases">
        <title>Qingshengfaniella alkalisoli gen. nov., sp. nov., isolated from saline soil.</title>
        <authorList>
            <person name="Xu L."/>
            <person name="Huang X.-X."/>
            <person name="Sun J.-Q."/>
        </authorList>
    </citation>
    <scope>NUCLEOTIDE SEQUENCE [LARGE SCALE GENOMIC DNA]</scope>
    <source>
        <strain evidence="1 2">DSM 27279</strain>
    </source>
</reference>
<dbReference type="OrthoDB" id="8687995at2"/>
<dbReference type="RefSeq" id="WP_143948458.1">
    <property type="nucleotide sequence ID" value="NZ_BAABMB010000001.1"/>
</dbReference>
<comment type="caution">
    <text evidence="1">The sequence shown here is derived from an EMBL/GenBank/DDBJ whole genome shotgun (WGS) entry which is preliminary data.</text>
</comment>
<accession>A0A556APJ4</accession>
<dbReference type="EMBL" id="VLTJ01000023">
    <property type="protein sequence ID" value="TSH94812.1"/>
    <property type="molecule type" value="Genomic_DNA"/>
</dbReference>
<evidence type="ECO:0000313" key="2">
    <source>
        <dbReference type="Proteomes" id="UP000318405"/>
    </source>
</evidence>
<proteinExistence type="predicted"/>
<dbReference type="Proteomes" id="UP000318405">
    <property type="component" value="Unassembled WGS sequence"/>
</dbReference>
<protein>
    <submittedName>
        <fullName evidence="1">Uncharacterized protein</fullName>
    </submittedName>
</protein>